<evidence type="ECO:0000259" key="3">
    <source>
        <dbReference type="Pfam" id="PF16344"/>
    </source>
</evidence>
<organism evidence="4 5">
    <name type="scientific">Mucilaginibacter pedocola</name>
    <dbReference type="NCBI Taxonomy" id="1792845"/>
    <lineage>
        <taxon>Bacteria</taxon>
        <taxon>Pseudomonadati</taxon>
        <taxon>Bacteroidota</taxon>
        <taxon>Sphingobacteriia</taxon>
        <taxon>Sphingobacteriales</taxon>
        <taxon>Sphingobacteriaceae</taxon>
        <taxon>Mucilaginibacter</taxon>
    </lineage>
</organism>
<comment type="caution">
    <text evidence="4">The sequence shown here is derived from an EMBL/GenBank/DDBJ whole genome shotgun (WGS) entry which is preliminary data.</text>
</comment>
<dbReference type="InterPro" id="IPR012373">
    <property type="entry name" value="Ferrdict_sens_TM"/>
</dbReference>
<evidence type="ECO:0000256" key="1">
    <source>
        <dbReference type="SAM" id="Phobius"/>
    </source>
</evidence>
<dbReference type="PANTHER" id="PTHR30273">
    <property type="entry name" value="PERIPLASMIC SIGNAL SENSOR AND SIGMA FACTOR ACTIVATOR FECR-RELATED"/>
    <property type="match status" value="1"/>
</dbReference>
<dbReference type="Gene3D" id="3.55.50.30">
    <property type="match status" value="1"/>
</dbReference>
<evidence type="ECO:0000259" key="2">
    <source>
        <dbReference type="Pfam" id="PF04773"/>
    </source>
</evidence>
<evidence type="ECO:0000313" key="4">
    <source>
        <dbReference type="EMBL" id="OOQ59147.1"/>
    </source>
</evidence>
<dbReference type="AlphaFoldDB" id="A0A1S9PE11"/>
<name>A0A1S9PE11_9SPHI</name>
<sequence>MNPNRTEEQLKELLGKYLDGTATHLESKQVEEWFEAMGNRGTPDDIFSSPGEEGEEYNRVLSNIHSAITPVAQQSSFQKRRFTALRLKVASVAAMLLVVAGAFYYLHNKPVQPEAVRINTAIAEAGKMKLVELADGTKIWLNSTSKLSYPEHFSEKVREVTLLEGEAFFDIAHEAKRPFIVHSKGINTQVLGTSFNVNAYSYSNKIEVTVSTGKVAVSVGSGLLGYLTPKEQIKYNLLTGKILKQNVASTQTPWMNGDIVLDYVDFESLKAILFNNFNYHLKSKGTKVINLHFSATIKKTDSIANVMKLLSSINNTGYTLHNNEITMY</sequence>
<keyword evidence="1" id="KW-0472">Membrane</keyword>
<dbReference type="STRING" id="1792845.BC343_29440"/>
<accession>A0A1S9PE11</accession>
<proteinExistence type="predicted"/>
<dbReference type="PANTHER" id="PTHR30273:SF2">
    <property type="entry name" value="PROTEIN FECR"/>
    <property type="match status" value="1"/>
</dbReference>
<evidence type="ECO:0000313" key="5">
    <source>
        <dbReference type="Proteomes" id="UP000189739"/>
    </source>
</evidence>
<keyword evidence="5" id="KW-1185">Reference proteome</keyword>
<feature type="domain" description="Protein FecR C-terminal" evidence="3">
    <location>
        <begin position="259"/>
        <end position="326"/>
    </location>
</feature>
<dbReference type="Pfam" id="PF04773">
    <property type="entry name" value="FecR"/>
    <property type="match status" value="1"/>
</dbReference>
<dbReference type="PIRSF" id="PIRSF018266">
    <property type="entry name" value="FecR"/>
    <property type="match status" value="1"/>
</dbReference>
<dbReference type="Proteomes" id="UP000189739">
    <property type="component" value="Unassembled WGS sequence"/>
</dbReference>
<dbReference type="RefSeq" id="WP_078348943.1">
    <property type="nucleotide sequence ID" value="NZ_MBTF01000016.1"/>
</dbReference>
<dbReference type="GO" id="GO:0016989">
    <property type="term" value="F:sigma factor antagonist activity"/>
    <property type="evidence" value="ECO:0007669"/>
    <property type="project" value="TreeGrafter"/>
</dbReference>
<dbReference type="Pfam" id="PF16344">
    <property type="entry name" value="FecR_C"/>
    <property type="match status" value="1"/>
</dbReference>
<dbReference type="Gene3D" id="2.60.120.1440">
    <property type="match status" value="1"/>
</dbReference>
<keyword evidence="1" id="KW-0812">Transmembrane</keyword>
<dbReference type="InterPro" id="IPR032508">
    <property type="entry name" value="FecR_C"/>
</dbReference>
<evidence type="ECO:0008006" key="6">
    <source>
        <dbReference type="Google" id="ProtNLM"/>
    </source>
</evidence>
<feature type="transmembrane region" description="Helical" evidence="1">
    <location>
        <begin position="85"/>
        <end position="106"/>
    </location>
</feature>
<feature type="domain" description="FecR protein" evidence="2">
    <location>
        <begin position="124"/>
        <end position="215"/>
    </location>
</feature>
<dbReference type="EMBL" id="MBTF01000016">
    <property type="protein sequence ID" value="OOQ59147.1"/>
    <property type="molecule type" value="Genomic_DNA"/>
</dbReference>
<dbReference type="OrthoDB" id="676789at2"/>
<protein>
    <recommendedName>
        <fullName evidence="6">FecR protein domain-containing protein</fullName>
    </recommendedName>
</protein>
<keyword evidence="1" id="KW-1133">Transmembrane helix</keyword>
<reference evidence="4 5" key="1">
    <citation type="submission" date="2016-07" db="EMBL/GenBank/DDBJ databases">
        <title>Genomic analysis of zinc-resistant bacterium Mucilaginibacter pedocola TBZ30.</title>
        <authorList>
            <person name="Huang J."/>
            <person name="Tang J."/>
        </authorList>
    </citation>
    <scope>NUCLEOTIDE SEQUENCE [LARGE SCALE GENOMIC DNA]</scope>
    <source>
        <strain evidence="4 5">TBZ30</strain>
    </source>
</reference>
<gene>
    <name evidence="4" type="ORF">BC343_29440</name>
</gene>
<dbReference type="InterPro" id="IPR006860">
    <property type="entry name" value="FecR"/>
</dbReference>